<feature type="compositionally biased region" description="Low complexity" evidence="1">
    <location>
        <begin position="577"/>
        <end position="595"/>
    </location>
</feature>
<feature type="transmembrane region" description="Helical" evidence="2">
    <location>
        <begin position="20"/>
        <end position="48"/>
    </location>
</feature>
<dbReference type="Proteomes" id="UP000249633">
    <property type="component" value="Unassembled WGS sequence"/>
</dbReference>
<comment type="caution">
    <text evidence="4">The sequence shown here is derived from an EMBL/GenBank/DDBJ whole genome shotgun (WGS) entry which is preliminary data.</text>
</comment>
<sequence length="974" mass="101975">MWEIYAYHNSDSLFGIFNAIAAIMASGTYLSAIAAVAFCGFVAAMVAYMFAPEKLQGWKWIGSVVLVYGVLFVPRVSVGIVDKTGGTPVKVVANVPFGMAALGGLTSSIGNSITELFETAFQVIPGAAALPAELAYQQNGLMFGSRLLQETRRTSLPDPAVRTDLINFVGNCTAFDIADGTISPTVFSTSADLWTTMASTNPARFSIVTSGTGVTTTTCDQVYASINARLPAQLTDLTVRLGQRLNPTLSSLAAQSAVVNQIPQAYIRSQIATASATAADLIRQNALINAINDSGEMGCQRINDPSCMMLATGRASAVASQNAAWINGAKIAEQALPVVRNVAEAACYAVFPLLVLLLFLSSGRTTVLMLAGYATALISIQLWPPLFAILNYMASIYAQMDQAAAAEVGGGVKALSLQTASPIYSNAVSAQAVVSYLVVGIPMLAYSLANRLVNFGTTLVGGLSGLQSMIGNASAAAAAGNASMGNLTMDQRVVSPSTSNPWVSRSQDAQGNWWTQDGTGRRAVSLLKNEGITSHQVSARVSQSDVESAARTATSAAADAVSANTSRAAVLTEALNRARQQTSSSRSSAGQSLSGYQEVSRAAEQLSSETKRIAAETGYSEDQVASALLRFSAMPSAYGVGGGASVEKRYGVSLSEAEKSILDHSNATSYRAARSFGDRASSDRSFLNSLSVEGRAGASLASSLATTTSRAETAEQRYTEALARSKEIRNAHEQGLSYTRDLAADPANSAAIVEYEQAAERYRGSPQALAAHMSTMLGNMSFTTTKFTSGAALPTSFPDVHAAHEAGAQRPEVGIAVGSARARNDAAVRRGSLNNVPSSPGAGVPGQAEMPAATSLGDTRPDLLDAAQFRADVDTSAAGQERSNRSTRDSFDERHEIDRSRGGVTTHKSMTGRAITQVKDDVETTVEDATAAARRAMADARARAAQSPLQKDIDATPEVPPMRPSSGRRGPGKR</sequence>
<feature type="region of interest" description="Disordered" evidence="1">
    <location>
        <begin position="935"/>
        <end position="974"/>
    </location>
</feature>
<feature type="region of interest" description="Disordered" evidence="1">
    <location>
        <begin position="828"/>
        <end position="859"/>
    </location>
</feature>
<keyword evidence="2" id="KW-1133">Transmembrane helix</keyword>
<feature type="region of interest" description="Disordered" evidence="1">
    <location>
        <begin position="495"/>
        <end position="515"/>
    </location>
</feature>
<accession>A0A2W5F7G6</accession>
<reference evidence="4 5" key="1">
    <citation type="submission" date="2017-08" db="EMBL/GenBank/DDBJ databases">
        <title>Infants hospitalized years apart are colonized by the same room-sourced microbial strains.</title>
        <authorList>
            <person name="Brooks B."/>
            <person name="Olm M.R."/>
            <person name="Firek B.A."/>
            <person name="Baker R."/>
            <person name="Thomas B.C."/>
            <person name="Morowitz M.J."/>
            <person name="Banfield J.F."/>
        </authorList>
    </citation>
    <scope>NUCLEOTIDE SEQUENCE [LARGE SCALE GENOMIC DNA]</scope>
    <source>
        <strain evidence="4">S2_012_000_R2_81</strain>
    </source>
</reference>
<dbReference type="Pfam" id="PF07916">
    <property type="entry name" value="TraG_N"/>
    <property type="match status" value="1"/>
</dbReference>
<dbReference type="AlphaFoldDB" id="A0A2W5F7G6"/>
<feature type="domain" description="TraG N-terminal Proteobacteria" evidence="3">
    <location>
        <begin position="3"/>
        <end position="464"/>
    </location>
</feature>
<name>A0A2W5F7G6_9BURK</name>
<keyword evidence="2" id="KW-0812">Transmembrane</keyword>
<keyword evidence="2" id="KW-0472">Membrane</keyword>
<feature type="region of interest" description="Disordered" evidence="1">
    <location>
        <begin position="576"/>
        <end position="596"/>
    </location>
</feature>
<gene>
    <name evidence="4" type="ORF">DI603_22485</name>
</gene>
<dbReference type="InterPro" id="IPR012931">
    <property type="entry name" value="TraG_N_Proteobacteria"/>
</dbReference>
<evidence type="ECO:0000256" key="1">
    <source>
        <dbReference type="SAM" id="MobiDB-lite"/>
    </source>
</evidence>
<protein>
    <submittedName>
        <fullName evidence="4">Conjugal transfer protein TraG</fullName>
    </submittedName>
</protein>
<feature type="region of interest" description="Disordered" evidence="1">
    <location>
        <begin position="872"/>
        <end position="919"/>
    </location>
</feature>
<feature type="transmembrane region" description="Helical" evidence="2">
    <location>
        <begin position="367"/>
        <end position="390"/>
    </location>
</feature>
<evidence type="ECO:0000313" key="4">
    <source>
        <dbReference type="EMBL" id="PZP27152.1"/>
    </source>
</evidence>
<evidence type="ECO:0000259" key="3">
    <source>
        <dbReference type="Pfam" id="PF07916"/>
    </source>
</evidence>
<proteinExistence type="predicted"/>
<feature type="compositionally biased region" description="Basic and acidic residues" evidence="1">
    <location>
        <begin position="882"/>
        <end position="901"/>
    </location>
</feature>
<evidence type="ECO:0000256" key="2">
    <source>
        <dbReference type="SAM" id="Phobius"/>
    </source>
</evidence>
<organism evidence="4 5">
    <name type="scientific">Roseateles depolymerans</name>
    <dbReference type="NCBI Taxonomy" id="76731"/>
    <lineage>
        <taxon>Bacteria</taxon>
        <taxon>Pseudomonadati</taxon>
        <taxon>Pseudomonadota</taxon>
        <taxon>Betaproteobacteria</taxon>
        <taxon>Burkholderiales</taxon>
        <taxon>Sphaerotilaceae</taxon>
        <taxon>Roseateles</taxon>
    </lineage>
</organism>
<feature type="transmembrane region" description="Helical" evidence="2">
    <location>
        <begin position="60"/>
        <end position="81"/>
    </location>
</feature>
<evidence type="ECO:0000313" key="5">
    <source>
        <dbReference type="Proteomes" id="UP000249633"/>
    </source>
</evidence>
<dbReference type="EMBL" id="QFOD01000034">
    <property type="protein sequence ID" value="PZP27152.1"/>
    <property type="molecule type" value="Genomic_DNA"/>
</dbReference>
<feature type="transmembrane region" description="Helical" evidence="2">
    <location>
        <begin position="342"/>
        <end position="360"/>
    </location>
</feature>